<sequence>MPDHPPARFIWRHVNHKVIRADGPERITFEWRHGDEKKTVRDYYRLETDQGDRYWIFRDVPANDGGRWWLHGMLG</sequence>
<dbReference type="AlphaFoldDB" id="A0A1B2EX45"/>
<evidence type="ECO:0000259" key="1">
    <source>
        <dbReference type="Pfam" id="PF20114"/>
    </source>
</evidence>
<evidence type="ECO:0000313" key="2">
    <source>
        <dbReference type="EMBL" id="ANY84538.1"/>
    </source>
</evidence>
<organism evidence="2">
    <name type="scientific">Microvirga ossetica</name>
    <dbReference type="NCBI Taxonomy" id="1882682"/>
    <lineage>
        <taxon>Bacteria</taxon>
        <taxon>Pseudomonadati</taxon>
        <taxon>Pseudomonadota</taxon>
        <taxon>Alphaproteobacteria</taxon>
        <taxon>Hyphomicrobiales</taxon>
        <taxon>Methylobacteriaceae</taxon>
        <taxon>Microvirga</taxon>
    </lineage>
</organism>
<dbReference type="OrthoDB" id="9788640at2"/>
<dbReference type="EMBL" id="CP016619">
    <property type="protein sequence ID" value="ANY84538.1"/>
    <property type="molecule type" value="Genomic_DNA"/>
</dbReference>
<dbReference type="InterPro" id="IPR045443">
    <property type="entry name" value="DUF6504"/>
</dbReference>
<accession>A0A1B2EX45</accession>
<geneLocation type="plasmid" evidence="2">
    <name>unnamed2</name>
</geneLocation>
<dbReference type="RefSeq" id="WP_099515420.1">
    <property type="nucleotide sequence ID" value="NZ_CP016619.1"/>
</dbReference>
<dbReference type="KEGG" id="moc:BB934_40845"/>
<feature type="domain" description="DUF6504" evidence="1">
    <location>
        <begin position="5"/>
        <end position="71"/>
    </location>
</feature>
<reference evidence="2" key="1">
    <citation type="submission" date="2016-07" db="EMBL/GenBank/DDBJ databases">
        <title>Microvirga ossetica sp. nov. a new species of rhizobia isolated from root nodules of the legume species Vicia alpestris Steven originated from North Ossetia region in the Caucasus.</title>
        <authorList>
            <person name="Safronova V.I."/>
            <person name="Kuznetsova I.G."/>
            <person name="Sazanova A.L."/>
            <person name="Belimov A."/>
            <person name="Andronov E."/>
            <person name="Osledkin Y.S."/>
            <person name="Onishchuk O.P."/>
            <person name="Kurchak O.N."/>
            <person name="Shaposhnikov A.I."/>
            <person name="Willems A."/>
            <person name="Tikhonovich I.A."/>
        </authorList>
    </citation>
    <scope>NUCLEOTIDE SEQUENCE [LARGE SCALE GENOMIC DNA]</scope>
    <source>
        <strain evidence="2">V5/3M</strain>
        <plasmid evidence="2">unnamed2</plasmid>
    </source>
</reference>
<name>A0A1B2EX45_9HYPH</name>
<protein>
    <recommendedName>
        <fullName evidence="1">DUF6504 domain-containing protein</fullName>
    </recommendedName>
</protein>
<keyword evidence="2" id="KW-0614">Plasmid</keyword>
<dbReference type="Pfam" id="PF20114">
    <property type="entry name" value="DUF6504"/>
    <property type="match status" value="1"/>
</dbReference>
<proteinExistence type="predicted"/>
<gene>
    <name evidence="2" type="ORF">BB934_40845</name>
</gene>